<sequence>MVRRGHPVGGGALTEAQFSTLRYVHAGTSAPGHHMIDQWLSDAGIRRQVALRLGHFTVAPEVVRNTDLAVIFPEFLSRRFNKAGEFQLMSLPFDPPPIEVKVHTHPRFNNDLGVKWLRSLIVAVFAPEGTSAASGL</sequence>
<dbReference type="InterPro" id="IPR050389">
    <property type="entry name" value="LysR-type_TF"/>
</dbReference>
<proteinExistence type="inferred from homology"/>
<keyword evidence="4" id="KW-0804">Transcription</keyword>
<evidence type="ECO:0000313" key="7">
    <source>
        <dbReference type="Proteomes" id="UP000621447"/>
    </source>
</evidence>
<feature type="domain" description="LysR substrate-binding" evidence="5">
    <location>
        <begin position="2"/>
        <end position="125"/>
    </location>
</feature>
<evidence type="ECO:0000259" key="5">
    <source>
        <dbReference type="Pfam" id="PF03466"/>
    </source>
</evidence>
<keyword evidence="3" id="KW-0238">DNA-binding</keyword>
<dbReference type="Proteomes" id="UP000621447">
    <property type="component" value="Unassembled WGS sequence"/>
</dbReference>
<keyword evidence="7" id="KW-1185">Reference proteome</keyword>
<name>A0ABX2JRR5_9SPHN</name>
<protein>
    <recommendedName>
        <fullName evidence="5">LysR substrate-binding domain-containing protein</fullName>
    </recommendedName>
</protein>
<gene>
    <name evidence="6" type="ORF">HRV97_15235</name>
</gene>
<dbReference type="EMBL" id="JABULH010000008">
    <property type="protein sequence ID" value="NTS66505.1"/>
    <property type="molecule type" value="Genomic_DNA"/>
</dbReference>
<reference evidence="6 7" key="1">
    <citation type="submission" date="2020-06" db="EMBL/GenBank/DDBJ databases">
        <title>Sphingomonas hominis sp. nov., a member of the Sphingomonas, isolated from the hair of a 22-year-old girl.</title>
        <authorList>
            <person name="Zhang D.-F."/>
            <person name="Cui X.-W."/>
        </authorList>
    </citation>
    <scope>NUCLEOTIDE SEQUENCE [LARGE SCALE GENOMIC DNA]</scope>
    <source>
        <strain evidence="6 7">HHU CXW</strain>
    </source>
</reference>
<evidence type="ECO:0000256" key="2">
    <source>
        <dbReference type="ARBA" id="ARBA00023015"/>
    </source>
</evidence>
<comment type="similarity">
    <text evidence="1">Belongs to the LysR transcriptional regulatory family.</text>
</comment>
<accession>A0ABX2JRR5</accession>
<evidence type="ECO:0000256" key="1">
    <source>
        <dbReference type="ARBA" id="ARBA00009437"/>
    </source>
</evidence>
<dbReference type="SUPFAM" id="SSF53850">
    <property type="entry name" value="Periplasmic binding protein-like II"/>
    <property type="match status" value="1"/>
</dbReference>
<organism evidence="6 7">
    <name type="scientific">Sphingomonas hominis</name>
    <dbReference type="NCBI Taxonomy" id="2741495"/>
    <lineage>
        <taxon>Bacteria</taxon>
        <taxon>Pseudomonadati</taxon>
        <taxon>Pseudomonadota</taxon>
        <taxon>Alphaproteobacteria</taxon>
        <taxon>Sphingomonadales</taxon>
        <taxon>Sphingomonadaceae</taxon>
        <taxon>Sphingomonas</taxon>
    </lineage>
</organism>
<dbReference type="PANTHER" id="PTHR30118:SF15">
    <property type="entry name" value="TRANSCRIPTIONAL REGULATORY PROTEIN"/>
    <property type="match status" value="1"/>
</dbReference>
<dbReference type="Pfam" id="PF03466">
    <property type="entry name" value="LysR_substrate"/>
    <property type="match status" value="1"/>
</dbReference>
<evidence type="ECO:0000256" key="3">
    <source>
        <dbReference type="ARBA" id="ARBA00023125"/>
    </source>
</evidence>
<dbReference type="Gene3D" id="3.40.190.10">
    <property type="entry name" value="Periplasmic binding protein-like II"/>
    <property type="match status" value="2"/>
</dbReference>
<keyword evidence="2" id="KW-0805">Transcription regulation</keyword>
<dbReference type="InterPro" id="IPR005119">
    <property type="entry name" value="LysR_subst-bd"/>
</dbReference>
<evidence type="ECO:0000313" key="6">
    <source>
        <dbReference type="EMBL" id="NTS66505.1"/>
    </source>
</evidence>
<comment type="caution">
    <text evidence="6">The sequence shown here is derived from an EMBL/GenBank/DDBJ whole genome shotgun (WGS) entry which is preliminary data.</text>
</comment>
<evidence type="ECO:0000256" key="4">
    <source>
        <dbReference type="ARBA" id="ARBA00023163"/>
    </source>
</evidence>
<dbReference type="PANTHER" id="PTHR30118">
    <property type="entry name" value="HTH-TYPE TRANSCRIPTIONAL REGULATOR LEUO-RELATED"/>
    <property type="match status" value="1"/>
</dbReference>